<feature type="region of interest" description="Disordered" evidence="1">
    <location>
        <begin position="62"/>
        <end position="84"/>
    </location>
</feature>
<sequence>MTFEDIYTSVSTSDGDHVSFTLGMEFPVRDKDPNVVKNITKTMVDKASKFAGHALTKKELKEGVPRPDARNDYQRQDQQRRFRRELNPVPIDARSHEQRVYDEHAARVEAIRRKNLPQPELHLLEAKERLDAKLKADADAAAAAAIRETAGYRKTREALNDALFLAKYDAAIPVEVLELIQHESAMLETRLDVAASQQRLTQVQAVLDKTLEPQRVELQRATDALKAREAMLKVSPFDDITPEVVGNVEYLSLKVGDRVAKVSKARFDSTDHETLKGQLFPVETTNA</sequence>
<dbReference type="Proteomes" id="UP000315700">
    <property type="component" value="Chromosome"/>
</dbReference>
<proteinExistence type="predicted"/>
<organism evidence="2 3">
    <name type="scientific">Caulifigura coniformis</name>
    <dbReference type="NCBI Taxonomy" id="2527983"/>
    <lineage>
        <taxon>Bacteria</taxon>
        <taxon>Pseudomonadati</taxon>
        <taxon>Planctomycetota</taxon>
        <taxon>Planctomycetia</taxon>
        <taxon>Planctomycetales</taxon>
        <taxon>Planctomycetaceae</taxon>
        <taxon>Caulifigura</taxon>
    </lineage>
</organism>
<dbReference type="RefSeq" id="WP_145030157.1">
    <property type="nucleotide sequence ID" value="NZ_CP036271.1"/>
</dbReference>
<keyword evidence="3" id="KW-1185">Reference proteome</keyword>
<dbReference type="InParanoid" id="A0A517SDT5"/>
<protein>
    <submittedName>
        <fullName evidence="2">Uncharacterized protein</fullName>
    </submittedName>
</protein>
<evidence type="ECO:0000256" key="1">
    <source>
        <dbReference type="SAM" id="MobiDB-lite"/>
    </source>
</evidence>
<evidence type="ECO:0000313" key="3">
    <source>
        <dbReference type="Proteomes" id="UP000315700"/>
    </source>
</evidence>
<gene>
    <name evidence="2" type="ORF">Pan44_23120</name>
</gene>
<dbReference type="EMBL" id="CP036271">
    <property type="protein sequence ID" value="QDT54284.1"/>
    <property type="molecule type" value="Genomic_DNA"/>
</dbReference>
<reference evidence="2 3" key="1">
    <citation type="submission" date="2019-02" db="EMBL/GenBank/DDBJ databases">
        <title>Deep-cultivation of Planctomycetes and their phenomic and genomic characterization uncovers novel biology.</title>
        <authorList>
            <person name="Wiegand S."/>
            <person name="Jogler M."/>
            <person name="Boedeker C."/>
            <person name="Pinto D."/>
            <person name="Vollmers J."/>
            <person name="Rivas-Marin E."/>
            <person name="Kohn T."/>
            <person name="Peeters S.H."/>
            <person name="Heuer A."/>
            <person name="Rast P."/>
            <person name="Oberbeckmann S."/>
            <person name="Bunk B."/>
            <person name="Jeske O."/>
            <person name="Meyerdierks A."/>
            <person name="Storesund J.E."/>
            <person name="Kallscheuer N."/>
            <person name="Luecker S."/>
            <person name="Lage O.M."/>
            <person name="Pohl T."/>
            <person name="Merkel B.J."/>
            <person name="Hornburger P."/>
            <person name="Mueller R.-W."/>
            <person name="Bruemmer F."/>
            <person name="Labrenz M."/>
            <person name="Spormann A.M."/>
            <person name="Op den Camp H."/>
            <person name="Overmann J."/>
            <person name="Amann R."/>
            <person name="Jetten M.S.M."/>
            <person name="Mascher T."/>
            <person name="Medema M.H."/>
            <person name="Devos D.P."/>
            <person name="Kaster A.-K."/>
            <person name="Ovreas L."/>
            <person name="Rohde M."/>
            <person name="Galperin M.Y."/>
            <person name="Jogler C."/>
        </authorList>
    </citation>
    <scope>NUCLEOTIDE SEQUENCE [LARGE SCALE GENOMIC DNA]</scope>
    <source>
        <strain evidence="2 3">Pan44</strain>
    </source>
</reference>
<accession>A0A517SDT5</accession>
<evidence type="ECO:0000313" key="2">
    <source>
        <dbReference type="EMBL" id="QDT54284.1"/>
    </source>
</evidence>
<dbReference type="AlphaFoldDB" id="A0A517SDT5"/>
<dbReference type="KEGG" id="ccos:Pan44_23120"/>
<name>A0A517SDT5_9PLAN</name>